<keyword evidence="2" id="KW-1185">Reference proteome</keyword>
<dbReference type="EnsemblPlants" id="AET7Gv20787300.1">
    <property type="protein sequence ID" value="AET7Gv20787300.1"/>
    <property type="gene ID" value="AET7Gv20787300"/>
</dbReference>
<dbReference type="PANTHER" id="PTHR33710:SF62">
    <property type="entry name" value="DUF4283 DOMAIN PROTEIN"/>
    <property type="match status" value="1"/>
</dbReference>
<evidence type="ECO:0000313" key="2">
    <source>
        <dbReference type="Proteomes" id="UP000015105"/>
    </source>
</evidence>
<evidence type="ECO:0000313" key="1">
    <source>
        <dbReference type="EnsemblPlants" id="AET7Gv20787300.1"/>
    </source>
</evidence>
<dbReference type="InterPro" id="IPR036691">
    <property type="entry name" value="Endo/exonu/phosph_ase_sf"/>
</dbReference>
<reference evidence="1" key="5">
    <citation type="journal article" date="2021" name="G3 (Bethesda)">
        <title>Aegilops tauschii genome assembly Aet v5.0 features greater sequence contiguity and improved annotation.</title>
        <authorList>
            <person name="Wang L."/>
            <person name="Zhu T."/>
            <person name="Rodriguez J.C."/>
            <person name="Deal K.R."/>
            <person name="Dubcovsky J."/>
            <person name="McGuire P.E."/>
            <person name="Lux T."/>
            <person name="Spannagl M."/>
            <person name="Mayer K.F.X."/>
            <person name="Baldrich P."/>
            <person name="Meyers B.C."/>
            <person name="Huo N."/>
            <person name="Gu Y.Q."/>
            <person name="Zhou H."/>
            <person name="Devos K.M."/>
            <person name="Bennetzen J.L."/>
            <person name="Unver T."/>
            <person name="Budak H."/>
            <person name="Gulick P.J."/>
            <person name="Galiba G."/>
            <person name="Kalapos B."/>
            <person name="Nelson D.R."/>
            <person name="Li P."/>
            <person name="You F.M."/>
            <person name="Luo M.C."/>
            <person name="Dvorak J."/>
        </authorList>
    </citation>
    <scope>NUCLEOTIDE SEQUENCE [LARGE SCALE GENOMIC DNA]</scope>
    <source>
        <strain evidence="1">cv. AL8/78</strain>
    </source>
</reference>
<dbReference type="Gramene" id="AET7Gv20787300.1">
    <property type="protein sequence ID" value="AET7Gv20787300.1"/>
    <property type="gene ID" value="AET7Gv20787300"/>
</dbReference>
<dbReference type="Proteomes" id="UP000015105">
    <property type="component" value="Chromosome 7D"/>
</dbReference>
<dbReference type="PANTHER" id="PTHR33710">
    <property type="entry name" value="BNAC02G09200D PROTEIN"/>
    <property type="match status" value="1"/>
</dbReference>
<accession>A0A453S201</accession>
<protein>
    <recommendedName>
        <fullName evidence="3">Endonuclease/exonuclease/phosphatase domain-containing protein</fullName>
    </recommendedName>
</protein>
<reference evidence="1" key="3">
    <citation type="journal article" date="2017" name="Nature">
        <title>Genome sequence of the progenitor of the wheat D genome Aegilops tauschii.</title>
        <authorList>
            <person name="Luo M.C."/>
            <person name="Gu Y.Q."/>
            <person name="Puiu D."/>
            <person name="Wang H."/>
            <person name="Twardziok S.O."/>
            <person name="Deal K.R."/>
            <person name="Huo N."/>
            <person name="Zhu T."/>
            <person name="Wang L."/>
            <person name="Wang Y."/>
            <person name="McGuire P.E."/>
            <person name="Liu S."/>
            <person name="Long H."/>
            <person name="Ramasamy R.K."/>
            <person name="Rodriguez J.C."/>
            <person name="Van S.L."/>
            <person name="Yuan L."/>
            <person name="Wang Z."/>
            <person name="Xia Z."/>
            <person name="Xiao L."/>
            <person name="Anderson O.D."/>
            <person name="Ouyang S."/>
            <person name="Liang Y."/>
            <person name="Zimin A.V."/>
            <person name="Pertea G."/>
            <person name="Qi P."/>
            <person name="Bennetzen J.L."/>
            <person name="Dai X."/>
            <person name="Dawson M.W."/>
            <person name="Muller H.G."/>
            <person name="Kugler K."/>
            <person name="Rivarola-Duarte L."/>
            <person name="Spannagl M."/>
            <person name="Mayer K.F.X."/>
            <person name="Lu F.H."/>
            <person name="Bevan M.W."/>
            <person name="Leroy P."/>
            <person name="Li P."/>
            <person name="You F.M."/>
            <person name="Sun Q."/>
            <person name="Liu Z."/>
            <person name="Lyons E."/>
            <person name="Wicker T."/>
            <person name="Salzberg S.L."/>
            <person name="Devos K.M."/>
            <person name="Dvorak J."/>
        </authorList>
    </citation>
    <scope>NUCLEOTIDE SEQUENCE [LARGE SCALE GENOMIC DNA]</scope>
    <source>
        <strain evidence="1">cv. AL8/78</strain>
    </source>
</reference>
<reference evidence="2" key="1">
    <citation type="journal article" date="2014" name="Science">
        <title>Ancient hybridizations among the ancestral genomes of bread wheat.</title>
        <authorList>
            <consortium name="International Wheat Genome Sequencing Consortium,"/>
            <person name="Marcussen T."/>
            <person name="Sandve S.R."/>
            <person name="Heier L."/>
            <person name="Spannagl M."/>
            <person name="Pfeifer M."/>
            <person name="Jakobsen K.S."/>
            <person name="Wulff B.B."/>
            <person name="Steuernagel B."/>
            <person name="Mayer K.F."/>
            <person name="Olsen O.A."/>
        </authorList>
    </citation>
    <scope>NUCLEOTIDE SEQUENCE [LARGE SCALE GENOMIC DNA]</scope>
    <source>
        <strain evidence="2">cv. AL8/78</strain>
    </source>
</reference>
<proteinExistence type="predicted"/>
<dbReference type="AlphaFoldDB" id="A0A453S201"/>
<evidence type="ECO:0008006" key="3">
    <source>
        <dbReference type="Google" id="ProtNLM"/>
    </source>
</evidence>
<sequence>MVAFRDTLEVCELVDLGFTGLPFTYDNKRGRSANVKVRLDQAVATNGWRNLFAYAVVEHIPSPCSDHLVLFMKGEPDLEPVKGRSRRYEVFWERDSTLPQTVQDAWSVVGEIRNLSHLRDALSKTMTVLGTWSKRFGSVTRELAKSRTQLEELMLMNADREEIRVVMDKMNELLYREEMM</sequence>
<dbReference type="STRING" id="200361.A0A453S201"/>
<organism evidence="1 2">
    <name type="scientific">Aegilops tauschii subsp. strangulata</name>
    <name type="common">Goatgrass</name>
    <dbReference type="NCBI Taxonomy" id="200361"/>
    <lineage>
        <taxon>Eukaryota</taxon>
        <taxon>Viridiplantae</taxon>
        <taxon>Streptophyta</taxon>
        <taxon>Embryophyta</taxon>
        <taxon>Tracheophyta</taxon>
        <taxon>Spermatophyta</taxon>
        <taxon>Magnoliopsida</taxon>
        <taxon>Liliopsida</taxon>
        <taxon>Poales</taxon>
        <taxon>Poaceae</taxon>
        <taxon>BOP clade</taxon>
        <taxon>Pooideae</taxon>
        <taxon>Triticodae</taxon>
        <taxon>Triticeae</taxon>
        <taxon>Triticinae</taxon>
        <taxon>Aegilops</taxon>
    </lineage>
</organism>
<dbReference type="SUPFAM" id="SSF56219">
    <property type="entry name" value="DNase I-like"/>
    <property type="match status" value="1"/>
</dbReference>
<name>A0A453S201_AEGTS</name>
<reference evidence="1" key="4">
    <citation type="submission" date="2019-03" db="UniProtKB">
        <authorList>
            <consortium name="EnsemblPlants"/>
        </authorList>
    </citation>
    <scope>IDENTIFICATION</scope>
</reference>
<reference evidence="2" key="2">
    <citation type="journal article" date="2017" name="Nat. Plants">
        <title>The Aegilops tauschii genome reveals multiple impacts of transposons.</title>
        <authorList>
            <person name="Zhao G."/>
            <person name="Zou C."/>
            <person name="Li K."/>
            <person name="Wang K."/>
            <person name="Li T."/>
            <person name="Gao L."/>
            <person name="Zhang X."/>
            <person name="Wang H."/>
            <person name="Yang Z."/>
            <person name="Liu X."/>
            <person name="Jiang W."/>
            <person name="Mao L."/>
            <person name="Kong X."/>
            <person name="Jiao Y."/>
            <person name="Jia J."/>
        </authorList>
    </citation>
    <scope>NUCLEOTIDE SEQUENCE [LARGE SCALE GENOMIC DNA]</scope>
    <source>
        <strain evidence="2">cv. AL8/78</strain>
    </source>
</reference>